<keyword evidence="4 8" id="KW-0028">Amino-acid biosynthesis</keyword>
<dbReference type="InterPro" id="IPR010140">
    <property type="entry name" value="Histidinol_P_phosphatase_HisJ"/>
</dbReference>
<gene>
    <name evidence="10" type="ORF">OM076_42405</name>
</gene>
<dbReference type="SUPFAM" id="SSF89550">
    <property type="entry name" value="PHP domain-like"/>
    <property type="match status" value="1"/>
</dbReference>
<proteinExistence type="inferred from homology"/>
<dbReference type="InterPro" id="IPR004013">
    <property type="entry name" value="PHP_dom"/>
</dbReference>
<organism evidence="10 11">
    <name type="scientific">Solirubrobacter ginsenosidimutans</name>
    <dbReference type="NCBI Taxonomy" id="490573"/>
    <lineage>
        <taxon>Bacteria</taxon>
        <taxon>Bacillati</taxon>
        <taxon>Actinomycetota</taxon>
        <taxon>Thermoleophilia</taxon>
        <taxon>Solirubrobacterales</taxon>
        <taxon>Solirubrobacteraceae</taxon>
        <taxon>Solirubrobacter</taxon>
    </lineage>
</organism>
<name>A0A9X3N1Z7_9ACTN</name>
<dbReference type="NCBIfam" id="TIGR01856">
    <property type="entry name" value="hisJ_fam"/>
    <property type="match status" value="1"/>
</dbReference>
<comment type="caution">
    <text evidence="10">The sequence shown here is derived from an EMBL/GenBank/DDBJ whole genome shotgun (WGS) entry which is preliminary data.</text>
</comment>
<comment type="similarity">
    <text evidence="2 8">Belongs to the PHP hydrolase family. HisK subfamily.</text>
</comment>
<evidence type="ECO:0000256" key="3">
    <source>
        <dbReference type="ARBA" id="ARBA00013085"/>
    </source>
</evidence>
<evidence type="ECO:0000256" key="8">
    <source>
        <dbReference type="RuleBase" id="RU366003"/>
    </source>
</evidence>
<protein>
    <recommendedName>
        <fullName evidence="3 8">Histidinol-phosphatase</fullName>
        <shortName evidence="8">HolPase</shortName>
        <ecNumber evidence="3 8">3.1.3.15</ecNumber>
    </recommendedName>
</protein>
<evidence type="ECO:0000313" key="11">
    <source>
        <dbReference type="Proteomes" id="UP001149140"/>
    </source>
</evidence>
<comment type="pathway">
    <text evidence="1 8">Amino-acid biosynthesis; L-histidine biosynthesis; L-histidine from 5-phospho-alpha-D-ribose 1-diphosphate: step 8/9.</text>
</comment>
<keyword evidence="6 8" id="KW-0368">Histidine biosynthesis</keyword>
<sequence length="276" mass="31528">MLTDYHVHLRPDDPGTFAANYFTPGNAERYRETAAERGVEELGVSEHIHRFTAALDVWQHPFWRQSAIDDLDRYVGFVREETDLRLGIEADYIRGTEDRMGNLLERYEWDYILGSVHFLGEYAVDFDDETDIWRHESTAERIWQRYFDALAESALTGLFDVITHPDLVKIWGSARPAPSKDPRFYYEPAIEAMLDANVAMELSTAGLRKPVGEIYPARGMLEMAVDAGIPIALSSDAHRPEHLAFGYEEAVKLLSECGVTEIAVFEKRVRRMEPLG</sequence>
<evidence type="ECO:0000256" key="2">
    <source>
        <dbReference type="ARBA" id="ARBA00009152"/>
    </source>
</evidence>
<evidence type="ECO:0000313" key="10">
    <source>
        <dbReference type="EMBL" id="MDA0166989.1"/>
    </source>
</evidence>
<keyword evidence="5 8" id="KW-0378">Hydrolase</keyword>
<dbReference type="GO" id="GO:0000105">
    <property type="term" value="P:L-histidine biosynthetic process"/>
    <property type="evidence" value="ECO:0007669"/>
    <property type="project" value="UniProtKB-UniRule"/>
</dbReference>
<feature type="domain" description="PHP" evidence="9">
    <location>
        <begin position="27"/>
        <end position="204"/>
    </location>
</feature>
<dbReference type="Proteomes" id="UP001149140">
    <property type="component" value="Unassembled WGS sequence"/>
</dbReference>
<dbReference type="EMBL" id="JAPDOD010000083">
    <property type="protein sequence ID" value="MDA0166989.1"/>
    <property type="molecule type" value="Genomic_DNA"/>
</dbReference>
<keyword evidence="11" id="KW-1185">Reference proteome</keyword>
<dbReference type="EC" id="3.1.3.15" evidence="3 8"/>
<dbReference type="InterPro" id="IPR016195">
    <property type="entry name" value="Pol/histidinol_Pase-like"/>
</dbReference>
<evidence type="ECO:0000256" key="1">
    <source>
        <dbReference type="ARBA" id="ARBA00004970"/>
    </source>
</evidence>
<evidence type="ECO:0000256" key="7">
    <source>
        <dbReference type="ARBA" id="ARBA00049158"/>
    </source>
</evidence>
<comment type="catalytic activity">
    <reaction evidence="7 8">
        <text>L-histidinol phosphate + H2O = L-histidinol + phosphate</text>
        <dbReference type="Rhea" id="RHEA:14465"/>
        <dbReference type="ChEBI" id="CHEBI:15377"/>
        <dbReference type="ChEBI" id="CHEBI:43474"/>
        <dbReference type="ChEBI" id="CHEBI:57699"/>
        <dbReference type="ChEBI" id="CHEBI:57980"/>
        <dbReference type="EC" id="3.1.3.15"/>
    </reaction>
</comment>
<dbReference type="AlphaFoldDB" id="A0A9X3N1Z7"/>
<evidence type="ECO:0000256" key="4">
    <source>
        <dbReference type="ARBA" id="ARBA00022605"/>
    </source>
</evidence>
<dbReference type="GO" id="GO:0004401">
    <property type="term" value="F:histidinol-phosphatase activity"/>
    <property type="evidence" value="ECO:0007669"/>
    <property type="project" value="UniProtKB-UniRule"/>
</dbReference>
<dbReference type="RefSeq" id="WP_270046242.1">
    <property type="nucleotide sequence ID" value="NZ_JAPDOD010000083.1"/>
</dbReference>
<dbReference type="CDD" id="cd12110">
    <property type="entry name" value="PHP_HisPPase_Hisj_like"/>
    <property type="match status" value="1"/>
</dbReference>
<evidence type="ECO:0000256" key="6">
    <source>
        <dbReference type="ARBA" id="ARBA00023102"/>
    </source>
</evidence>
<dbReference type="NCBIfam" id="NF005596">
    <property type="entry name" value="PRK07328.1"/>
    <property type="match status" value="1"/>
</dbReference>
<reference evidence="10" key="1">
    <citation type="submission" date="2022-10" db="EMBL/GenBank/DDBJ databases">
        <title>The WGS of Solirubrobacter ginsenosidimutans DSM 21036.</title>
        <authorList>
            <person name="Jiang Z."/>
        </authorList>
    </citation>
    <scope>NUCLEOTIDE SEQUENCE</scope>
    <source>
        <strain evidence="10">DSM 21036</strain>
    </source>
</reference>
<accession>A0A9X3N1Z7</accession>
<dbReference type="Gene3D" id="3.20.20.140">
    <property type="entry name" value="Metal-dependent hydrolases"/>
    <property type="match status" value="1"/>
</dbReference>
<dbReference type="PANTHER" id="PTHR21039:SF0">
    <property type="entry name" value="HISTIDINOL-PHOSPHATASE"/>
    <property type="match status" value="1"/>
</dbReference>
<dbReference type="PANTHER" id="PTHR21039">
    <property type="entry name" value="HISTIDINOL PHOSPHATASE-RELATED"/>
    <property type="match status" value="1"/>
</dbReference>
<evidence type="ECO:0000259" key="9">
    <source>
        <dbReference type="Pfam" id="PF02811"/>
    </source>
</evidence>
<dbReference type="GO" id="GO:0005737">
    <property type="term" value="C:cytoplasm"/>
    <property type="evidence" value="ECO:0007669"/>
    <property type="project" value="TreeGrafter"/>
</dbReference>
<evidence type="ECO:0000256" key="5">
    <source>
        <dbReference type="ARBA" id="ARBA00022801"/>
    </source>
</evidence>
<dbReference type="Pfam" id="PF02811">
    <property type="entry name" value="PHP"/>
    <property type="match status" value="1"/>
</dbReference>